<dbReference type="KEGG" id="vg:77950974"/>
<accession>A0A4D6E3K7</accession>
<reference evidence="2 3" key="1">
    <citation type="submission" date="2019-03" db="EMBL/GenBank/DDBJ databases">
        <authorList>
            <person name="Fakhre F."/>
            <person name="Gonzalez R.M."/>
            <person name="Howells E.K."/>
            <person name="Otero L.A."/>
            <person name="Pegoraro K.N."/>
            <person name="Robichaux K.C."/>
            <person name="Rodier A."/>
            <person name="Sadowski C.L."/>
            <person name="Carter V.P."/>
            <person name="Gray A.D."/>
            <person name="Klein G.C."/>
            <person name="Lebosada C."/>
            <person name="Miklaszewski C.M."/>
            <person name="Sutton S.N."/>
            <person name="Pollenz R.S."/>
            <person name="Garlena R.A."/>
            <person name="Russell D.A."/>
            <person name="Pope W.H."/>
            <person name="Jacobs-Sera D."/>
            <person name="Hatfull G.F."/>
        </authorList>
    </citation>
    <scope>NUCLEOTIDE SEQUENCE [LARGE SCALE GENOMIC DNA]</scope>
</reference>
<dbReference type="GeneID" id="77950974"/>
<keyword evidence="1" id="KW-0812">Transmembrane</keyword>
<gene>
    <name evidence="2" type="primary">15</name>
    <name evidence="2" type="ORF">SEA_EPICDAB_15</name>
</gene>
<evidence type="ECO:0000256" key="1">
    <source>
        <dbReference type="SAM" id="Phobius"/>
    </source>
</evidence>
<dbReference type="EMBL" id="MK660712">
    <property type="protein sequence ID" value="QBZ73186.1"/>
    <property type="molecule type" value="Genomic_DNA"/>
</dbReference>
<protein>
    <submittedName>
        <fullName evidence="2">Tape measure protein</fullName>
    </submittedName>
</protein>
<organism evidence="2 3">
    <name type="scientific">Gordonia phage EricDab</name>
    <dbReference type="NCBI Taxonomy" id="3070616"/>
    <lineage>
        <taxon>Viruses</taxon>
        <taxon>Duplodnaviria</taxon>
        <taxon>Heunggongvirae</taxon>
        <taxon>Uroviricota</taxon>
        <taxon>Caudoviricetes</taxon>
        <taxon>Ericdabvirus</taxon>
        <taxon>Ericdabvirus ericdab</taxon>
    </lineage>
</organism>
<evidence type="ECO:0000313" key="2">
    <source>
        <dbReference type="EMBL" id="QBZ73186.1"/>
    </source>
</evidence>
<keyword evidence="3" id="KW-1185">Reference proteome</keyword>
<dbReference type="RefSeq" id="YP_010674657.1">
    <property type="nucleotide sequence ID" value="NC_070997.1"/>
</dbReference>
<keyword evidence="1" id="KW-1133">Transmembrane helix</keyword>
<keyword evidence="1" id="KW-0472">Membrane</keyword>
<name>A0A4D6E3K7_9CAUD</name>
<evidence type="ECO:0000313" key="3">
    <source>
        <dbReference type="Proteomes" id="UP000297043"/>
    </source>
</evidence>
<dbReference type="Proteomes" id="UP000297043">
    <property type="component" value="Segment"/>
</dbReference>
<proteinExistence type="predicted"/>
<feature type="transmembrane region" description="Helical" evidence="1">
    <location>
        <begin position="314"/>
        <end position="332"/>
    </location>
</feature>
<sequence>MARTAILAIRIISDASRASRGFDEAQTRMQRFEAGARRAAAGAAVAVGAVAVVAKQAFDSASRLQQAGGAVESVFGAQARAVDTFARQAATSVGLATAEYSELASVLGSQLKNLGVATDELVPKTNSLITMGADLAATFGGTTAEAVEALSSLFRGEADPIERYGVSIKQSDVNARLAAQGLTGLTGNALKQAETQARLALLTEQTASAQGQFAREGGSAAGAQQRFNAQLENAKASLGEVLLPVVSQFADKLASVADWASRNAGTVQVLAGVVVGLAVAVLAINAAMSIYSAVSAVVTAAQWAMNSAFLANPITWVVIAVIALVAAFILAYKKCEAFRNFVDGAVDAIVAAWNWVVDAVKAVIRWIVDAGRKIGEFGSKAWDAINRIGEPIRWVIDLVRKLIDWIANIRWPSPPSWMNPGNWFGEAAYPPPGGPPAGGLAQFAGPGGTAAYFVGRAAGASGSAPMVVQQRFDITFSGVVGDPIAVADQIRKVINDAAVSRGTTPAAFVGGTG</sequence>
<feature type="transmembrane region" description="Helical" evidence="1">
    <location>
        <begin position="269"/>
        <end position="294"/>
    </location>
</feature>